<dbReference type="InterPro" id="IPR007837">
    <property type="entry name" value="DinB"/>
</dbReference>
<evidence type="ECO:0000256" key="1">
    <source>
        <dbReference type="ARBA" id="ARBA00008635"/>
    </source>
</evidence>
<keyword evidence="2 3" id="KW-0479">Metal-binding</keyword>
<dbReference type="Gene3D" id="1.20.120.450">
    <property type="entry name" value="dinb family like domain"/>
    <property type="match status" value="1"/>
</dbReference>
<feature type="binding site" evidence="3">
    <location>
        <position position="125"/>
    </location>
    <ligand>
        <name>a divalent metal cation</name>
        <dbReference type="ChEBI" id="CHEBI:60240"/>
    </ligand>
</feature>
<comment type="caution">
    <text evidence="4">The sequence shown here is derived from an EMBL/GenBank/DDBJ whole genome shotgun (WGS) entry which is preliminary data.</text>
</comment>
<evidence type="ECO:0000313" key="4">
    <source>
        <dbReference type="EMBL" id="MDQ8935817.1"/>
    </source>
</evidence>
<organism evidence="4 5">
    <name type="scientific">Acinetobacter rudis</name>
    <dbReference type="NCBI Taxonomy" id="632955"/>
    <lineage>
        <taxon>Bacteria</taxon>
        <taxon>Pseudomonadati</taxon>
        <taxon>Pseudomonadota</taxon>
        <taxon>Gammaproteobacteria</taxon>
        <taxon>Moraxellales</taxon>
        <taxon>Moraxellaceae</taxon>
        <taxon>Acinetobacter</taxon>
    </lineage>
</organism>
<evidence type="ECO:0000256" key="3">
    <source>
        <dbReference type="PIRSR" id="PIRSR607837-1"/>
    </source>
</evidence>
<feature type="binding site" evidence="3">
    <location>
        <position position="129"/>
    </location>
    <ligand>
        <name>a divalent metal cation</name>
        <dbReference type="ChEBI" id="CHEBI:60240"/>
    </ligand>
</feature>
<reference evidence="4" key="1">
    <citation type="submission" date="2023-08" db="EMBL/GenBank/DDBJ databases">
        <title>Emergence of clinically-relevant ST2 carbapenem-resistant Acinetobacter baumannii strains in hospital sewages in Zhejiang, East of China.</title>
        <authorList>
            <person name="Kaichao C."/>
            <person name="Zhang R."/>
        </authorList>
    </citation>
    <scope>NUCLEOTIDE SEQUENCE</scope>
    <source>
        <strain evidence="4">M-RB-37</strain>
    </source>
</reference>
<dbReference type="Proteomes" id="UP001243844">
    <property type="component" value="Unassembled WGS sequence"/>
</dbReference>
<evidence type="ECO:0000256" key="2">
    <source>
        <dbReference type="ARBA" id="ARBA00022723"/>
    </source>
</evidence>
<dbReference type="InterPro" id="IPR034660">
    <property type="entry name" value="DinB/YfiT-like"/>
</dbReference>
<sequence>MLLSQFQYKQWSDQRMLDAVQQINQIEFAEQYAFICQQLNHMIIVEDLFRARLLQQHQPHPKTNSAIVPLFEQLAPRLIQSDQDYLLYIQNTSPSQFDQPIHFTFTDQKKGSMQIKEILFHIINHGSYHRGSIARALDQAGIIHPADSYTMFLHVTQEKRREWTIE</sequence>
<feature type="binding site" evidence="3">
    <location>
        <position position="41"/>
    </location>
    <ligand>
        <name>a divalent metal cation</name>
        <dbReference type="ChEBI" id="CHEBI:60240"/>
    </ligand>
</feature>
<dbReference type="PANTHER" id="PTHR37302:SF1">
    <property type="entry name" value="PROTEIN DINB"/>
    <property type="match status" value="1"/>
</dbReference>
<dbReference type="Pfam" id="PF05163">
    <property type="entry name" value="DinB"/>
    <property type="match status" value="1"/>
</dbReference>
<evidence type="ECO:0000313" key="5">
    <source>
        <dbReference type="Proteomes" id="UP001243844"/>
    </source>
</evidence>
<proteinExistence type="inferred from homology"/>
<dbReference type="GO" id="GO:0046872">
    <property type="term" value="F:metal ion binding"/>
    <property type="evidence" value="ECO:0007669"/>
    <property type="project" value="UniProtKB-KW"/>
</dbReference>
<dbReference type="AlphaFoldDB" id="A0AAW8J6X1"/>
<gene>
    <name evidence="4" type="ORF">RFH47_08745</name>
</gene>
<accession>A0AAW8J6X1</accession>
<dbReference type="RefSeq" id="WP_308976681.1">
    <property type="nucleotide sequence ID" value="NZ_JAVIDL010000014.1"/>
</dbReference>
<name>A0AAW8J6X1_9GAMM</name>
<dbReference type="SUPFAM" id="SSF109854">
    <property type="entry name" value="DinB/YfiT-like putative metalloenzymes"/>
    <property type="match status" value="1"/>
</dbReference>
<protein>
    <submittedName>
        <fullName evidence="4">DinB family protein</fullName>
    </submittedName>
</protein>
<dbReference type="PANTHER" id="PTHR37302">
    <property type="entry name" value="SLR1116 PROTEIN"/>
    <property type="match status" value="1"/>
</dbReference>
<comment type="similarity">
    <text evidence="1">Belongs to the DinB family.</text>
</comment>
<dbReference type="EMBL" id="JAVIDL010000014">
    <property type="protein sequence ID" value="MDQ8935817.1"/>
    <property type="molecule type" value="Genomic_DNA"/>
</dbReference>